<keyword evidence="2" id="KW-0418">Kinase</keyword>
<keyword evidence="3" id="KW-1185">Reference proteome</keyword>
<dbReference type="PANTHER" id="PTHR45621">
    <property type="entry name" value="OS01G0588500 PROTEIN-RELATED"/>
    <property type="match status" value="1"/>
</dbReference>
<dbReference type="PROSITE" id="PS50011">
    <property type="entry name" value="PROTEIN_KINASE_DOM"/>
    <property type="match status" value="1"/>
</dbReference>
<dbReference type="Proteomes" id="UP000236161">
    <property type="component" value="Unassembled WGS sequence"/>
</dbReference>
<dbReference type="Pfam" id="PF07714">
    <property type="entry name" value="PK_Tyr_Ser-Thr"/>
    <property type="match status" value="2"/>
</dbReference>
<sequence length="355" mass="39180">MLRKKIKKMVCFSALKGKEDIMSAHYKESRVHPLLSEPERELGFLSPQPLPLPSPLNESFKRSSVSASSSLPLPPLTRGLRSFSSEEISAAIDSQKLGVTATPLQCSTQGEFLDHVNIIGELKHPLLCKLIGFHAREAPEQRMLVYERLFHGSLDGVLSGRSNAPLIDWNARMKIALSSASVLAFLHKEAPFQAMHSELSSANIQVHKDFSAKLSGYGCVGLTLEKKVVKQQSNIWSFGVILVELLTGRSSSSDLRCDKEGRSIIQWSKPFLTDESRLSLIMDHRLQGRFPLKAATMVAGVALRCLHRDPSRRPEIATVVDSLRIAHGIRYSCLCPLQDPAAVAGPSDLKINQLD</sequence>
<proteinExistence type="predicted"/>
<organism evidence="2 3">
    <name type="scientific">Apostasia shenzhenica</name>
    <dbReference type="NCBI Taxonomy" id="1088818"/>
    <lineage>
        <taxon>Eukaryota</taxon>
        <taxon>Viridiplantae</taxon>
        <taxon>Streptophyta</taxon>
        <taxon>Embryophyta</taxon>
        <taxon>Tracheophyta</taxon>
        <taxon>Spermatophyta</taxon>
        <taxon>Magnoliopsida</taxon>
        <taxon>Liliopsida</taxon>
        <taxon>Asparagales</taxon>
        <taxon>Orchidaceae</taxon>
        <taxon>Apostasioideae</taxon>
        <taxon>Apostasia</taxon>
    </lineage>
</organism>
<name>A0A2I0BHA0_9ASPA</name>
<dbReference type="InterPro" id="IPR001245">
    <property type="entry name" value="Ser-Thr/Tyr_kinase_cat_dom"/>
</dbReference>
<feature type="domain" description="Protein kinase" evidence="1">
    <location>
        <begin position="70"/>
        <end position="330"/>
    </location>
</feature>
<evidence type="ECO:0000313" key="2">
    <source>
        <dbReference type="EMBL" id="PKA67144.1"/>
    </source>
</evidence>
<dbReference type="OrthoDB" id="1915767at2759"/>
<keyword evidence="2" id="KW-0675">Receptor</keyword>
<dbReference type="SMART" id="SM00219">
    <property type="entry name" value="TyrKc"/>
    <property type="match status" value="1"/>
</dbReference>
<evidence type="ECO:0000313" key="3">
    <source>
        <dbReference type="Proteomes" id="UP000236161"/>
    </source>
</evidence>
<protein>
    <submittedName>
        <fullName evidence="2">Putative receptor-like protein kinase</fullName>
    </submittedName>
</protein>
<evidence type="ECO:0000259" key="1">
    <source>
        <dbReference type="PROSITE" id="PS50011"/>
    </source>
</evidence>
<dbReference type="GO" id="GO:0004713">
    <property type="term" value="F:protein tyrosine kinase activity"/>
    <property type="evidence" value="ECO:0007669"/>
    <property type="project" value="InterPro"/>
</dbReference>
<dbReference type="InterPro" id="IPR000719">
    <property type="entry name" value="Prot_kinase_dom"/>
</dbReference>
<reference evidence="2 3" key="1">
    <citation type="journal article" date="2017" name="Nature">
        <title>The Apostasia genome and the evolution of orchids.</title>
        <authorList>
            <person name="Zhang G.Q."/>
            <person name="Liu K.W."/>
            <person name="Li Z."/>
            <person name="Lohaus R."/>
            <person name="Hsiao Y.Y."/>
            <person name="Niu S.C."/>
            <person name="Wang J.Y."/>
            <person name="Lin Y.C."/>
            <person name="Xu Q."/>
            <person name="Chen L.J."/>
            <person name="Yoshida K."/>
            <person name="Fujiwara S."/>
            <person name="Wang Z.W."/>
            <person name="Zhang Y.Q."/>
            <person name="Mitsuda N."/>
            <person name="Wang M."/>
            <person name="Liu G.H."/>
            <person name="Pecoraro L."/>
            <person name="Huang H.X."/>
            <person name="Xiao X.J."/>
            <person name="Lin M."/>
            <person name="Wu X.Y."/>
            <person name="Wu W.L."/>
            <person name="Chen Y.Y."/>
            <person name="Chang S.B."/>
            <person name="Sakamoto S."/>
            <person name="Ohme-Takagi M."/>
            <person name="Yagi M."/>
            <person name="Zeng S.J."/>
            <person name="Shen C.Y."/>
            <person name="Yeh C.M."/>
            <person name="Luo Y.B."/>
            <person name="Tsai W.C."/>
            <person name="Van de Peer Y."/>
            <person name="Liu Z.J."/>
        </authorList>
    </citation>
    <scope>NUCLEOTIDE SEQUENCE [LARGE SCALE GENOMIC DNA]</scope>
    <source>
        <strain evidence="3">cv. Shenzhen</strain>
        <tissue evidence="2">Stem</tissue>
    </source>
</reference>
<dbReference type="EMBL" id="KZ451883">
    <property type="protein sequence ID" value="PKA67144.1"/>
    <property type="molecule type" value="Genomic_DNA"/>
</dbReference>
<accession>A0A2I0BHA0</accession>
<dbReference type="Gene3D" id="1.10.510.10">
    <property type="entry name" value="Transferase(Phosphotransferase) domain 1"/>
    <property type="match status" value="2"/>
</dbReference>
<dbReference type="InterPro" id="IPR050823">
    <property type="entry name" value="Plant_Ser_Thr_Prot_Kinase"/>
</dbReference>
<keyword evidence="2" id="KW-0808">Transferase</keyword>
<dbReference type="SUPFAM" id="SSF56112">
    <property type="entry name" value="Protein kinase-like (PK-like)"/>
    <property type="match status" value="1"/>
</dbReference>
<dbReference type="InterPro" id="IPR020635">
    <property type="entry name" value="Tyr_kinase_cat_dom"/>
</dbReference>
<dbReference type="AlphaFoldDB" id="A0A2I0BHA0"/>
<dbReference type="GO" id="GO:0005524">
    <property type="term" value="F:ATP binding"/>
    <property type="evidence" value="ECO:0007669"/>
    <property type="project" value="InterPro"/>
</dbReference>
<dbReference type="STRING" id="1088818.A0A2I0BHA0"/>
<gene>
    <name evidence="2" type="ORF">AXF42_Ash004636</name>
</gene>
<dbReference type="InterPro" id="IPR011009">
    <property type="entry name" value="Kinase-like_dom_sf"/>
</dbReference>